<dbReference type="InterPro" id="IPR021834">
    <property type="entry name" value="DUF3426"/>
</dbReference>
<proteinExistence type="predicted"/>
<feature type="transmembrane region" description="Helical" evidence="2">
    <location>
        <begin position="96"/>
        <end position="120"/>
    </location>
</feature>
<keyword evidence="2" id="KW-0812">Transmembrane</keyword>
<dbReference type="NCBIfam" id="NF038353">
    <property type="entry name" value="FxLYD_dom"/>
    <property type="match status" value="1"/>
</dbReference>
<reference evidence="4 5" key="1">
    <citation type="submission" date="2024-06" db="EMBL/GenBank/DDBJ databases">
        <title>Sorghum-associated microbial communities from plants grown in Nebraska, USA.</title>
        <authorList>
            <person name="Schachtman D."/>
        </authorList>
    </citation>
    <scope>NUCLEOTIDE SEQUENCE [LARGE SCALE GENOMIC DNA]</scope>
    <source>
        <strain evidence="4 5">2814</strain>
    </source>
</reference>
<dbReference type="Pfam" id="PF11906">
    <property type="entry name" value="DUF3426"/>
    <property type="match status" value="1"/>
</dbReference>
<sequence length="300" mass="31632">MILTCPACATSYFVPDEAIGPSGRRVRCRSCGNDWRATLEDEPLELSSDAAPATEIASEIEDATPDAPATLAETPAPELPRAFRAQAERKRRVRRAATMGAVWAAVAIAVLTLVGAAFVFRLQIAQAVPRAAGVYKLLGAPVNLAGLDFEAFGMRLLPHDPSQIVISGAVRNIRDNEVVAPPIRVALLDEKGREIGHRILRLEGAPVLPGKVQGFALVVANPDGKVTGAGVDFVLERDDRSARAVPPAPRIEQAAARPSRRNPPPADEGGLRRATAYDLSPVDAQPLDSGGAKGLSAVNG</sequence>
<evidence type="ECO:0000313" key="4">
    <source>
        <dbReference type="EMBL" id="MET4683831.1"/>
    </source>
</evidence>
<feature type="region of interest" description="Disordered" evidence="1">
    <location>
        <begin position="240"/>
        <end position="300"/>
    </location>
</feature>
<name>A0ABV2RB74_9CAUL</name>
<dbReference type="InterPro" id="IPR047676">
    <property type="entry name" value="FxLYD_dom"/>
</dbReference>
<dbReference type="Proteomes" id="UP001549313">
    <property type="component" value="Unassembled WGS sequence"/>
</dbReference>
<keyword evidence="2" id="KW-1133">Transmembrane helix</keyword>
<dbReference type="InterPro" id="IPR011723">
    <property type="entry name" value="Znf/thioredoxin_put"/>
</dbReference>
<keyword evidence="2" id="KW-0472">Membrane</keyword>
<dbReference type="RefSeq" id="WP_354088783.1">
    <property type="nucleotide sequence ID" value="NZ_JBEPTF010000002.1"/>
</dbReference>
<evidence type="ECO:0000256" key="1">
    <source>
        <dbReference type="SAM" id="MobiDB-lite"/>
    </source>
</evidence>
<evidence type="ECO:0000313" key="5">
    <source>
        <dbReference type="Proteomes" id="UP001549313"/>
    </source>
</evidence>
<dbReference type="EMBL" id="JBEPTF010000002">
    <property type="protein sequence ID" value="MET4683831.1"/>
    <property type="molecule type" value="Genomic_DNA"/>
</dbReference>
<feature type="domain" description="Zinc finger/thioredoxin putative" evidence="3">
    <location>
        <begin position="1"/>
        <end position="36"/>
    </location>
</feature>
<organism evidence="4 5">
    <name type="scientific">Brevundimonas faecalis</name>
    <dbReference type="NCBI Taxonomy" id="947378"/>
    <lineage>
        <taxon>Bacteria</taxon>
        <taxon>Pseudomonadati</taxon>
        <taxon>Pseudomonadota</taxon>
        <taxon>Alphaproteobacteria</taxon>
        <taxon>Caulobacterales</taxon>
        <taxon>Caulobacteraceae</taxon>
        <taxon>Brevundimonas</taxon>
    </lineage>
</organism>
<keyword evidence="5" id="KW-1185">Reference proteome</keyword>
<evidence type="ECO:0000259" key="3">
    <source>
        <dbReference type="Pfam" id="PF13717"/>
    </source>
</evidence>
<protein>
    <submittedName>
        <fullName evidence="4">Zn finger-like uncharacterized protein</fullName>
    </submittedName>
</protein>
<comment type="caution">
    <text evidence="4">The sequence shown here is derived from an EMBL/GenBank/DDBJ whole genome shotgun (WGS) entry which is preliminary data.</text>
</comment>
<dbReference type="NCBIfam" id="TIGR02098">
    <property type="entry name" value="MJ0042_CXXC"/>
    <property type="match status" value="1"/>
</dbReference>
<gene>
    <name evidence="4" type="ORF">ABIE19_001761</name>
</gene>
<evidence type="ECO:0000256" key="2">
    <source>
        <dbReference type="SAM" id="Phobius"/>
    </source>
</evidence>
<accession>A0ABV2RB74</accession>
<dbReference type="Pfam" id="PF13717">
    <property type="entry name" value="Zn_ribbon_4"/>
    <property type="match status" value="1"/>
</dbReference>